<dbReference type="EMBL" id="BMAW01109585">
    <property type="protein sequence ID" value="GFT39091.1"/>
    <property type="molecule type" value="Genomic_DNA"/>
</dbReference>
<feature type="region of interest" description="Disordered" evidence="1">
    <location>
        <begin position="1"/>
        <end position="33"/>
    </location>
</feature>
<evidence type="ECO:0000313" key="3">
    <source>
        <dbReference type="Proteomes" id="UP000887013"/>
    </source>
</evidence>
<accession>A0A8X6TRC3</accession>
<protein>
    <submittedName>
        <fullName evidence="2">Uncharacterized protein</fullName>
    </submittedName>
</protein>
<feature type="compositionally biased region" description="Polar residues" evidence="1">
    <location>
        <begin position="1"/>
        <end position="11"/>
    </location>
</feature>
<keyword evidence="3" id="KW-1185">Reference proteome</keyword>
<gene>
    <name evidence="2" type="ORF">NPIL_91051</name>
</gene>
<proteinExistence type="predicted"/>
<evidence type="ECO:0000313" key="2">
    <source>
        <dbReference type="EMBL" id="GFT39091.1"/>
    </source>
</evidence>
<name>A0A8X6TRC3_NEPPI</name>
<sequence>MPGTRIHSQTIFPRKRKGGGLRNKAFQPPPTQSSISRFSFYRERVLSSINQVTVASRRIANGDAIFIFLSGKIPASWFPIYIVCGFGDVADGKIRFHEIRVNNIGF</sequence>
<dbReference type="OrthoDB" id="10610574at2759"/>
<dbReference type="AlphaFoldDB" id="A0A8X6TRC3"/>
<comment type="caution">
    <text evidence="2">The sequence shown here is derived from an EMBL/GenBank/DDBJ whole genome shotgun (WGS) entry which is preliminary data.</text>
</comment>
<dbReference type="Proteomes" id="UP000887013">
    <property type="component" value="Unassembled WGS sequence"/>
</dbReference>
<reference evidence="2" key="1">
    <citation type="submission" date="2020-08" db="EMBL/GenBank/DDBJ databases">
        <title>Multicomponent nature underlies the extraordinary mechanical properties of spider dragline silk.</title>
        <authorList>
            <person name="Kono N."/>
            <person name="Nakamura H."/>
            <person name="Mori M."/>
            <person name="Yoshida Y."/>
            <person name="Ohtoshi R."/>
            <person name="Malay A.D."/>
            <person name="Moran D.A.P."/>
            <person name="Tomita M."/>
            <person name="Numata K."/>
            <person name="Arakawa K."/>
        </authorList>
    </citation>
    <scope>NUCLEOTIDE SEQUENCE</scope>
</reference>
<organism evidence="2 3">
    <name type="scientific">Nephila pilipes</name>
    <name type="common">Giant wood spider</name>
    <name type="synonym">Nephila maculata</name>
    <dbReference type="NCBI Taxonomy" id="299642"/>
    <lineage>
        <taxon>Eukaryota</taxon>
        <taxon>Metazoa</taxon>
        <taxon>Ecdysozoa</taxon>
        <taxon>Arthropoda</taxon>
        <taxon>Chelicerata</taxon>
        <taxon>Arachnida</taxon>
        <taxon>Araneae</taxon>
        <taxon>Araneomorphae</taxon>
        <taxon>Entelegynae</taxon>
        <taxon>Araneoidea</taxon>
        <taxon>Nephilidae</taxon>
        <taxon>Nephila</taxon>
    </lineage>
</organism>
<evidence type="ECO:0000256" key="1">
    <source>
        <dbReference type="SAM" id="MobiDB-lite"/>
    </source>
</evidence>